<evidence type="ECO:0000256" key="1">
    <source>
        <dbReference type="ARBA" id="ARBA00004141"/>
    </source>
</evidence>
<evidence type="ECO:0000256" key="5">
    <source>
        <dbReference type="SAM" id="MobiDB-lite"/>
    </source>
</evidence>
<dbReference type="GO" id="GO:0016020">
    <property type="term" value="C:membrane"/>
    <property type="evidence" value="ECO:0007669"/>
    <property type="project" value="UniProtKB-SubCell"/>
</dbReference>
<sequence length="693" mass="75808">MMHPQQHDARNLSPPRGTRAPLISVSSPAPSVLGNVTPHGHSTPRSPNSLDERTKLLDDDGVSGNGVSGNYETVNPSSSSTGIPPPAKKGPDWANRMKYYIPSTSWIPNYSFSLLGGDILAGVTVACMLIPQSVSYASSLAKLSPVSGLFSAAIPGIVYALLGSSRQLNVAPEAALSLLVGQAVSDILLADPHTPIDNPEAVKIAIATVITVQSGLISFLLGFFRLGFVDVVLSRAMLQGFITAIALVILIEQLIPMFGLTALEQALNPQTTLEKFLFLVENVFEHGHLMTTFISFGALLVLVFIRTAKGYFKKWWWIYRLPEVLVVVVVSTILCDVLDWHKDGVSILGSVPIHAGTFIAFPLRHRNLAYVRKTTSTALLVSVVGFLDSVVAAKQNSARFGYSISPNRELVALGAGNLVGSFVPGTLPAYGSITRSRINADVGGRTQMASLICSAVILLATFFLLPWLYYLPKCVLASVICLVVISLLTETPHDVRYYWKMRSWVDLALMTLTFVFSIVWNVEVGIVVSIIISLLLVVRRSSKTRMAILGRIPGTDRWKPINENQDAQEEVPGVLIIRIRESLDFANTAQLKERLRRFELYGDGHSHPSEEPRRQQASVLVFHMADMDSCDASAVQIFYELFETYQNRGVGVLITHLRSGPRTMFHKAGIVDLLGADVFHDSLSDAIARVERH</sequence>
<protein>
    <recommendedName>
        <fullName evidence="7">STAS domain-containing protein</fullName>
    </recommendedName>
</protein>
<dbReference type="SUPFAM" id="SSF52091">
    <property type="entry name" value="SpoIIaa-like"/>
    <property type="match status" value="1"/>
</dbReference>
<keyword evidence="2 6" id="KW-0812">Transmembrane</keyword>
<feature type="domain" description="STAS" evidence="7">
    <location>
        <begin position="564"/>
        <end position="690"/>
    </location>
</feature>
<feature type="transmembrane region" description="Helical" evidence="6">
    <location>
        <begin position="470"/>
        <end position="488"/>
    </location>
</feature>
<evidence type="ECO:0000313" key="8">
    <source>
        <dbReference type="EMBL" id="KIM82455.1"/>
    </source>
</evidence>
<dbReference type="CDD" id="cd07042">
    <property type="entry name" value="STAS_SulP_like_sulfate_transporter"/>
    <property type="match status" value="1"/>
</dbReference>
<evidence type="ECO:0000256" key="3">
    <source>
        <dbReference type="ARBA" id="ARBA00022989"/>
    </source>
</evidence>
<keyword evidence="3 6" id="KW-1133">Transmembrane helix</keyword>
<evidence type="ECO:0000256" key="2">
    <source>
        <dbReference type="ARBA" id="ARBA00022692"/>
    </source>
</evidence>
<feature type="transmembrane region" description="Helical" evidence="6">
    <location>
        <begin position="317"/>
        <end position="334"/>
    </location>
</feature>
<evidence type="ECO:0000259" key="7">
    <source>
        <dbReference type="PROSITE" id="PS50801"/>
    </source>
</evidence>
<dbReference type="GO" id="GO:0055085">
    <property type="term" value="P:transmembrane transport"/>
    <property type="evidence" value="ECO:0007669"/>
    <property type="project" value="InterPro"/>
</dbReference>
<dbReference type="OrthoDB" id="427213at2759"/>
<dbReference type="STRING" id="765440.A0A0C3FCN6"/>
<dbReference type="FunCoup" id="A0A0C3FCN6">
    <property type="interactions" value="11"/>
</dbReference>
<feature type="transmembrane region" description="Helical" evidence="6">
    <location>
        <begin position="508"/>
        <end position="538"/>
    </location>
</feature>
<reference evidence="9" key="2">
    <citation type="submission" date="2015-01" db="EMBL/GenBank/DDBJ databases">
        <title>Evolutionary Origins and Diversification of the Mycorrhizal Mutualists.</title>
        <authorList>
            <consortium name="DOE Joint Genome Institute"/>
            <consortium name="Mycorrhizal Genomics Consortium"/>
            <person name="Kohler A."/>
            <person name="Kuo A."/>
            <person name="Nagy L.G."/>
            <person name="Floudas D."/>
            <person name="Copeland A."/>
            <person name="Barry K.W."/>
            <person name="Cichocki N."/>
            <person name="Veneault-Fourrey C."/>
            <person name="LaButti K."/>
            <person name="Lindquist E.A."/>
            <person name="Lipzen A."/>
            <person name="Lundell T."/>
            <person name="Morin E."/>
            <person name="Murat C."/>
            <person name="Riley R."/>
            <person name="Ohm R."/>
            <person name="Sun H."/>
            <person name="Tunlid A."/>
            <person name="Henrissat B."/>
            <person name="Grigoriev I.V."/>
            <person name="Hibbett D.S."/>
            <person name="Martin F."/>
        </authorList>
    </citation>
    <scope>NUCLEOTIDE SEQUENCE [LARGE SCALE GENOMIC DNA]</scope>
    <source>
        <strain evidence="9">F 1598</strain>
    </source>
</reference>
<organism evidence="8 9">
    <name type="scientific">Piloderma croceum (strain F 1598)</name>
    <dbReference type="NCBI Taxonomy" id="765440"/>
    <lineage>
        <taxon>Eukaryota</taxon>
        <taxon>Fungi</taxon>
        <taxon>Dikarya</taxon>
        <taxon>Basidiomycota</taxon>
        <taxon>Agaricomycotina</taxon>
        <taxon>Agaricomycetes</taxon>
        <taxon>Agaricomycetidae</taxon>
        <taxon>Atheliales</taxon>
        <taxon>Atheliaceae</taxon>
        <taxon>Piloderma</taxon>
    </lineage>
</organism>
<feature type="transmembrane region" description="Helical" evidence="6">
    <location>
        <begin position="143"/>
        <end position="162"/>
    </location>
</feature>
<dbReference type="NCBIfam" id="TIGR00815">
    <property type="entry name" value="sulP"/>
    <property type="match status" value="1"/>
</dbReference>
<dbReference type="InParanoid" id="A0A0C3FCN6"/>
<keyword evidence="4 6" id="KW-0472">Membrane</keyword>
<dbReference type="Gene3D" id="3.30.750.24">
    <property type="entry name" value="STAS domain"/>
    <property type="match status" value="1"/>
</dbReference>
<feature type="transmembrane region" description="Helical" evidence="6">
    <location>
        <begin position="448"/>
        <end position="465"/>
    </location>
</feature>
<dbReference type="EMBL" id="KN832994">
    <property type="protein sequence ID" value="KIM82455.1"/>
    <property type="molecule type" value="Genomic_DNA"/>
</dbReference>
<dbReference type="Proteomes" id="UP000054166">
    <property type="component" value="Unassembled WGS sequence"/>
</dbReference>
<evidence type="ECO:0000256" key="6">
    <source>
        <dbReference type="SAM" id="Phobius"/>
    </source>
</evidence>
<dbReference type="InterPro" id="IPR001902">
    <property type="entry name" value="SLC26A/SulP_fam"/>
</dbReference>
<evidence type="ECO:0000313" key="9">
    <source>
        <dbReference type="Proteomes" id="UP000054166"/>
    </source>
</evidence>
<feature type="transmembrane region" description="Helical" evidence="6">
    <location>
        <begin position="236"/>
        <end position="263"/>
    </location>
</feature>
<feature type="compositionally biased region" description="Polar residues" evidence="5">
    <location>
        <begin position="71"/>
        <end position="82"/>
    </location>
</feature>
<dbReference type="PANTHER" id="PTHR11814">
    <property type="entry name" value="SULFATE TRANSPORTER"/>
    <property type="match status" value="1"/>
</dbReference>
<evidence type="ECO:0000256" key="4">
    <source>
        <dbReference type="ARBA" id="ARBA00023136"/>
    </source>
</evidence>
<accession>A0A0C3FCN6</accession>
<dbReference type="InterPro" id="IPR002645">
    <property type="entry name" value="STAS_dom"/>
</dbReference>
<feature type="transmembrane region" description="Helical" evidence="6">
    <location>
        <begin position="106"/>
        <end position="131"/>
    </location>
</feature>
<name>A0A0C3FCN6_PILCF</name>
<comment type="subcellular location">
    <subcellularLocation>
        <location evidence="1">Membrane</location>
        <topology evidence="1">Multi-pass membrane protein</topology>
    </subcellularLocation>
</comment>
<feature type="transmembrane region" description="Helical" evidence="6">
    <location>
        <begin position="283"/>
        <end position="305"/>
    </location>
</feature>
<feature type="transmembrane region" description="Helical" evidence="6">
    <location>
        <begin position="202"/>
        <end position="224"/>
    </location>
</feature>
<dbReference type="PROSITE" id="PS50801">
    <property type="entry name" value="STAS"/>
    <property type="match status" value="1"/>
</dbReference>
<feature type="transmembrane region" description="Helical" evidence="6">
    <location>
        <begin position="346"/>
        <end position="363"/>
    </location>
</feature>
<keyword evidence="9" id="KW-1185">Reference proteome</keyword>
<dbReference type="InterPro" id="IPR011547">
    <property type="entry name" value="SLC26A/SulP_dom"/>
</dbReference>
<proteinExistence type="predicted"/>
<dbReference type="AlphaFoldDB" id="A0A0C3FCN6"/>
<feature type="transmembrane region" description="Helical" evidence="6">
    <location>
        <begin position="174"/>
        <end position="190"/>
    </location>
</feature>
<dbReference type="HOGENOM" id="CLU_003182_10_2_1"/>
<dbReference type="InterPro" id="IPR036513">
    <property type="entry name" value="STAS_dom_sf"/>
</dbReference>
<feature type="compositionally biased region" description="Basic and acidic residues" evidence="5">
    <location>
        <begin position="1"/>
        <end position="10"/>
    </location>
</feature>
<gene>
    <name evidence="8" type="ORF">PILCRDRAFT_820298</name>
</gene>
<feature type="region of interest" description="Disordered" evidence="5">
    <location>
        <begin position="1"/>
        <end position="88"/>
    </location>
</feature>
<dbReference type="Pfam" id="PF01740">
    <property type="entry name" value="STAS"/>
    <property type="match status" value="1"/>
</dbReference>
<dbReference type="Pfam" id="PF00916">
    <property type="entry name" value="Sulfate_transp"/>
    <property type="match status" value="1"/>
</dbReference>
<reference evidence="8 9" key="1">
    <citation type="submission" date="2014-04" db="EMBL/GenBank/DDBJ databases">
        <authorList>
            <consortium name="DOE Joint Genome Institute"/>
            <person name="Kuo A."/>
            <person name="Tarkka M."/>
            <person name="Buscot F."/>
            <person name="Kohler A."/>
            <person name="Nagy L.G."/>
            <person name="Floudas D."/>
            <person name="Copeland A."/>
            <person name="Barry K.W."/>
            <person name="Cichocki N."/>
            <person name="Veneault-Fourrey C."/>
            <person name="LaButti K."/>
            <person name="Lindquist E.A."/>
            <person name="Lipzen A."/>
            <person name="Lundell T."/>
            <person name="Morin E."/>
            <person name="Murat C."/>
            <person name="Sun H."/>
            <person name="Tunlid A."/>
            <person name="Henrissat B."/>
            <person name="Grigoriev I.V."/>
            <person name="Hibbett D.S."/>
            <person name="Martin F."/>
            <person name="Nordberg H.P."/>
            <person name="Cantor M.N."/>
            <person name="Hua S.X."/>
        </authorList>
    </citation>
    <scope>NUCLEOTIDE SEQUENCE [LARGE SCALE GENOMIC DNA]</scope>
    <source>
        <strain evidence="8 9">F 1598</strain>
    </source>
</reference>